<evidence type="ECO:0000313" key="11">
    <source>
        <dbReference type="Proteomes" id="UP000486602"/>
    </source>
</evidence>
<evidence type="ECO:0000256" key="6">
    <source>
        <dbReference type="ARBA" id="ARBA00023136"/>
    </source>
</evidence>
<keyword evidence="5 8" id="KW-1133">Transmembrane helix</keyword>
<comment type="subcellular location">
    <subcellularLocation>
        <location evidence="1">Cell membrane</location>
        <topology evidence="1">Multi-pass membrane protein</topology>
    </subcellularLocation>
    <subcellularLocation>
        <location evidence="7">Membrane</location>
        <topology evidence="7">Multi-pass membrane protein</topology>
    </subcellularLocation>
</comment>
<feature type="transmembrane region" description="Helical" evidence="8">
    <location>
        <begin position="203"/>
        <end position="227"/>
    </location>
</feature>
<feature type="transmembrane region" description="Helical" evidence="8">
    <location>
        <begin position="269"/>
        <end position="291"/>
    </location>
</feature>
<name>A0A7K3WT05_9FLAO</name>
<dbReference type="RefSeq" id="WP_163286060.1">
    <property type="nucleotide sequence ID" value="NZ_JAAGVY010000030.1"/>
</dbReference>
<comment type="caution">
    <text evidence="10">The sequence shown here is derived from an EMBL/GenBank/DDBJ whole genome shotgun (WGS) entry which is preliminary data.</text>
</comment>
<reference evidence="10 11" key="1">
    <citation type="submission" date="2020-02" db="EMBL/GenBank/DDBJ databases">
        <title>Out from the shadows clarifying the taxonomy of the family Cryomorphaceae and related taxa by utilizing the GTDB taxonomic framework.</title>
        <authorList>
            <person name="Bowman J.P."/>
        </authorList>
    </citation>
    <scope>NUCLEOTIDE SEQUENCE [LARGE SCALE GENOMIC DNA]</scope>
    <source>
        <strain evidence="10 11">QSSC 1-22</strain>
    </source>
</reference>
<dbReference type="GO" id="GO:0008137">
    <property type="term" value="F:NADH dehydrogenase (ubiquinone) activity"/>
    <property type="evidence" value="ECO:0007669"/>
    <property type="project" value="InterPro"/>
</dbReference>
<keyword evidence="11" id="KW-1185">Reference proteome</keyword>
<feature type="transmembrane region" description="Helical" evidence="8">
    <location>
        <begin position="239"/>
        <end position="257"/>
    </location>
</feature>
<feature type="transmembrane region" description="Helical" evidence="8">
    <location>
        <begin position="404"/>
        <end position="426"/>
    </location>
</feature>
<dbReference type="PANTHER" id="PTHR42703">
    <property type="entry name" value="NADH DEHYDROGENASE"/>
    <property type="match status" value="1"/>
</dbReference>
<organism evidence="10 11">
    <name type="scientific">Cryomorpha ignava</name>
    <dbReference type="NCBI Taxonomy" id="101383"/>
    <lineage>
        <taxon>Bacteria</taxon>
        <taxon>Pseudomonadati</taxon>
        <taxon>Bacteroidota</taxon>
        <taxon>Flavobacteriia</taxon>
        <taxon>Flavobacteriales</taxon>
        <taxon>Cryomorphaceae</taxon>
        <taxon>Cryomorpha</taxon>
    </lineage>
</organism>
<keyword evidence="4 7" id="KW-0812">Transmembrane</keyword>
<feature type="transmembrane region" description="Helical" evidence="8">
    <location>
        <begin position="298"/>
        <end position="317"/>
    </location>
</feature>
<protein>
    <submittedName>
        <fullName evidence="10">Na+/H+ antiporter subunit D</fullName>
    </submittedName>
</protein>
<dbReference type="InterPro" id="IPR003918">
    <property type="entry name" value="NADH_UbQ_OxRdtase"/>
</dbReference>
<dbReference type="Pfam" id="PF00361">
    <property type="entry name" value="Proton_antipo_M"/>
    <property type="match status" value="1"/>
</dbReference>
<dbReference type="EMBL" id="JAAGVY010000030">
    <property type="protein sequence ID" value="NEN24668.1"/>
    <property type="molecule type" value="Genomic_DNA"/>
</dbReference>
<dbReference type="Proteomes" id="UP000486602">
    <property type="component" value="Unassembled WGS sequence"/>
</dbReference>
<comment type="similarity">
    <text evidence="2">Belongs to the CPA3 antiporters (TC 2.A.63) subunit D family.</text>
</comment>
<evidence type="ECO:0000256" key="5">
    <source>
        <dbReference type="ARBA" id="ARBA00022989"/>
    </source>
</evidence>
<evidence type="ECO:0000313" key="10">
    <source>
        <dbReference type="EMBL" id="NEN24668.1"/>
    </source>
</evidence>
<dbReference type="GO" id="GO:0005886">
    <property type="term" value="C:plasma membrane"/>
    <property type="evidence" value="ECO:0007669"/>
    <property type="project" value="UniProtKB-SubCell"/>
</dbReference>
<evidence type="ECO:0000256" key="3">
    <source>
        <dbReference type="ARBA" id="ARBA00022475"/>
    </source>
</evidence>
<feature type="transmembrane region" description="Helical" evidence="8">
    <location>
        <begin position="72"/>
        <end position="95"/>
    </location>
</feature>
<sequence length="501" mass="55139">MTQLILLPILFQACLAVLLLFFYTKTKTQKVLSIAGSSVNLVIASLLFYTVWVNGSMSVQAGNWSAPFGITFVADTLAVTMVLLTAIVGFAVSVFSAFTIARDRLRFGYFSILHFLLMGLAGSFLTGDIFNLYVWFEIILISSFVLLTIGSEKKQLEGAVKYFALNMLASIMFLTALGILYGLTGTLNMADLSGKVAALENRGLVNVCALFFFIGFGIKAALFPLYAWLPDSYHAPPTAVTAIFSGLLTKVAVYALIRVFSVVFVVDEFFSQLFIILAVITIFSGGIGALVQTNIRKFFSYLIICHIGYMIIGLGLFNEIALAGMVFYLIHDVVIKTNLFLISGVIVKIKGTSDMRKLGDIYNDYPKLALLFALSLFSLIGIPPLSGFWPKVSLILGGMEADNYLTVGFILFGSFITLVVVAKLWAQVFWKSSANLEEHEDFSYFNKLRKRRKVAILFPVVFLTLVTLYIGFGAESVNTLATRIAGELINVQPYIDTVMGK</sequence>
<evidence type="ECO:0000256" key="8">
    <source>
        <dbReference type="SAM" id="Phobius"/>
    </source>
</evidence>
<evidence type="ECO:0000256" key="2">
    <source>
        <dbReference type="ARBA" id="ARBA00005346"/>
    </source>
</evidence>
<feature type="transmembrane region" description="Helical" evidence="8">
    <location>
        <begin position="132"/>
        <end position="150"/>
    </location>
</feature>
<evidence type="ECO:0000256" key="1">
    <source>
        <dbReference type="ARBA" id="ARBA00004651"/>
    </source>
</evidence>
<dbReference type="PANTHER" id="PTHR42703:SF1">
    <property type="entry name" value="NA(+)_H(+) ANTIPORTER SUBUNIT D1"/>
    <property type="match status" value="1"/>
</dbReference>
<feature type="domain" description="NADH:quinone oxidoreductase/Mrp antiporter transmembrane" evidence="9">
    <location>
        <begin position="128"/>
        <end position="417"/>
    </location>
</feature>
<feature type="transmembrane region" description="Helical" evidence="8">
    <location>
        <begin position="6"/>
        <end position="24"/>
    </location>
</feature>
<dbReference type="GO" id="GO:0042773">
    <property type="term" value="P:ATP synthesis coupled electron transport"/>
    <property type="evidence" value="ECO:0007669"/>
    <property type="project" value="InterPro"/>
</dbReference>
<dbReference type="AlphaFoldDB" id="A0A7K3WT05"/>
<keyword evidence="3" id="KW-1003">Cell membrane</keyword>
<feature type="transmembrane region" description="Helical" evidence="8">
    <location>
        <begin position="323"/>
        <end position="347"/>
    </location>
</feature>
<keyword evidence="6 8" id="KW-0472">Membrane</keyword>
<evidence type="ECO:0000256" key="4">
    <source>
        <dbReference type="ARBA" id="ARBA00022692"/>
    </source>
</evidence>
<dbReference type="InterPro" id="IPR050586">
    <property type="entry name" value="CPA3_Na-H_Antiporter_D"/>
</dbReference>
<feature type="transmembrane region" description="Helical" evidence="8">
    <location>
        <begin position="162"/>
        <end position="183"/>
    </location>
</feature>
<evidence type="ECO:0000259" key="9">
    <source>
        <dbReference type="Pfam" id="PF00361"/>
    </source>
</evidence>
<dbReference type="InterPro" id="IPR001750">
    <property type="entry name" value="ND/Mrp_TM"/>
</dbReference>
<proteinExistence type="inferred from homology"/>
<accession>A0A7K3WT05</accession>
<feature type="transmembrane region" description="Helical" evidence="8">
    <location>
        <begin position="107"/>
        <end position="126"/>
    </location>
</feature>
<feature type="transmembrane region" description="Helical" evidence="8">
    <location>
        <begin position="368"/>
        <end position="389"/>
    </location>
</feature>
<feature type="transmembrane region" description="Helical" evidence="8">
    <location>
        <begin position="454"/>
        <end position="472"/>
    </location>
</feature>
<evidence type="ECO:0000256" key="7">
    <source>
        <dbReference type="RuleBase" id="RU000320"/>
    </source>
</evidence>
<gene>
    <name evidence="10" type="ORF">G3O08_14265</name>
</gene>
<dbReference type="PRINTS" id="PR01437">
    <property type="entry name" value="NUOXDRDTASE4"/>
</dbReference>
<feature type="transmembrane region" description="Helical" evidence="8">
    <location>
        <begin position="31"/>
        <end position="52"/>
    </location>
</feature>